<accession>A0A6V8K5G7</accession>
<organism evidence="2 3">
    <name type="scientific">Phytohabitans houttuyneae</name>
    <dbReference type="NCBI Taxonomy" id="1076126"/>
    <lineage>
        <taxon>Bacteria</taxon>
        <taxon>Bacillati</taxon>
        <taxon>Actinomycetota</taxon>
        <taxon>Actinomycetes</taxon>
        <taxon>Micromonosporales</taxon>
        <taxon>Micromonosporaceae</taxon>
    </lineage>
</organism>
<protein>
    <recommendedName>
        <fullName evidence="1">AAA+ ATPase domain-containing protein</fullName>
    </recommendedName>
</protein>
<dbReference type="InterPro" id="IPR027417">
    <property type="entry name" value="P-loop_NTPase"/>
</dbReference>
<dbReference type="GO" id="GO:0016887">
    <property type="term" value="F:ATP hydrolysis activity"/>
    <property type="evidence" value="ECO:0007669"/>
    <property type="project" value="InterPro"/>
</dbReference>
<dbReference type="EMBL" id="BLPF01000001">
    <property type="protein sequence ID" value="GFJ77399.1"/>
    <property type="molecule type" value="Genomic_DNA"/>
</dbReference>
<dbReference type="Gene3D" id="3.40.50.300">
    <property type="entry name" value="P-loop containing nucleotide triphosphate hydrolases"/>
    <property type="match status" value="1"/>
</dbReference>
<reference evidence="2 3" key="2">
    <citation type="submission" date="2020-03" db="EMBL/GenBank/DDBJ databases">
        <authorList>
            <person name="Ichikawa N."/>
            <person name="Kimura A."/>
            <person name="Kitahashi Y."/>
            <person name="Uohara A."/>
        </authorList>
    </citation>
    <scope>NUCLEOTIDE SEQUENCE [LARGE SCALE GENOMIC DNA]</scope>
    <source>
        <strain evidence="2 3">NBRC 108639</strain>
    </source>
</reference>
<dbReference type="Gene3D" id="1.25.40.10">
    <property type="entry name" value="Tetratricopeptide repeat domain"/>
    <property type="match status" value="1"/>
</dbReference>
<evidence type="ECO:0000313" key="2">
    <source>
        <dbReference type="EMBL" id="GFJ77399.1"/>
    </source>
</evidence>
<reference evidence="2 3" key="1">
    <citation type="submission" date="2020-03" db="EMBL/GenBank/DDBJ databases">
        <title>Whole genome shotgun sequence of Phytohabitans houttuyneae NBRC 108639.</title>
        <authorList>
            <person name="Komaki H."/>
            <person name="Tamura T."/>
        </authorList>
    </citation>
    <scope>NUCLEOTIDE SEQUENCE [LARGE SCALE GENOMIC DNA]</scope>
    <source>
        <strain evidence="2 3">NBRC 108639</strain>
    </source>
</reference>
<feature type="domain" description="AAA+ ATPase" evidence="1">
    <location>
        <begin position="109"/>
        <end position="337"/>
    </location>
</feature>
<dbReference type="SUPFAM" id="SSF52540">
    <property type="entry name" value="P-loop containing nucleoside triphosphate hydrolases"/>
    <property type="match status" value="1"/>
</dbReference>
<sequence>MSGGPVVTSDGLLLGVVFEHRPREGQSTIKAVPITAIEPDLEYPRWGAGVIDAAAWWSRLGVTGIADLSAVPTAGSRQVVAGLPDYVPSRVRDREGERGALRALVTGQESVLSELRGPAGVGKTALAAEVAREFPGRAAFLTATGYSGVTVTTVLDALAEMVADGTKRELLKAQLRVPQADPLTRLDDVLVALAAGPVLLVVDEAQELLKPDGQLHDEGIAAMFTEIAHSRGRSVRVLFVTTSPVGTRTTPRIRLPSADPVRLDGGLPPQEYNGFVSDLISARRDQVQALPIPELERMTGRHPRRTEILVGIPHGPDLDRAADAHRLADVVMASLVPDQARTVEALAVCRRPVDAKAAAHLAGLTRDDARQILDELANRRIVREHGGLYHVPNDEARSVLRRLGPAVVAGHTKRAASYFEAEARRAHPASLDDCVDWFNAIALHIAAGDPERALSVIEDVDERHLREWGHSDALLPWLREVSNKLTDTRDKVCHGSLLARALAQYGRLDDGIAEVIKAGRLNVEMKDSQRQVALLLQLAGYLFRAGRIRLAAQQYKDAAGRACDDHRPGNAESIAGLALCDAQTGRFDAALRHIDAARHNLAIRRQHDHDIQLLHVRLDYNQALVELELGDDTRSSESVGRARAAADGLDATPLLARCDDLEARIMLYRQQPEDALPLATAACEIAARIGGPELARIAGATYATVLLRLRRFPEALIASHSAARFKRSFFVAEALAIEGVAAFRIDNTGDRARAAFTQAIGFAEKLLQQEWHNYRAWEAAAIAQVGLALMDEATDSWQAEHAYQRAIEGSSNKLGGRHRRRELFDILTAGRPATILTRIRQLLA</sequence>
<proteinExistence type="predicted"/>
<dbReference type="InterPro" id="IPR049945">
    <property type="entry name" value="AAA_22"/>
</dbReference>
<dbReference type="AlphaFoldDB" id="A0A6V8K5G7"/>
<dbReference type="SMART" id="SM00382">
    <property type="entry name" value="AAA"/>
    <property type="match status" value="1"/>
</dbReference>
<gene>
    <name evidence="2" type="ORF">Phou_015790</name>
</gene>
<dbReference type="Pfam" id="PF13401">
    <property type="entry name" value="AAA_22"/>
    <property type="match status" value="1"/>
</dbReference>
<evidence type="ECO:0000313" key="3">
    <source>
        <dbReference type="Proteomes" id="UP000482800"/>
    </source>
</evidence>
<dbReference type="Proteomes" id="UP000482800">
    <property type="component" value="Unassembled WGS sequence"/>
</dbReference>
<evidence type="ECO:0000259" key="1">
    <source>
        <dbReference type="SMART" id="SM00382"/>
    </source>
</evidence>
<dbReference type="InterPro" id="IPR003593">
    <property type="entry name" value="AAA+_ATPase"/>
</dbReference>
<dbReference type="SUPFAM" id="SSF48452">
    <property type="entry name" value="TPR-like"/>
    <property type="match status" value="1"/>
</dbReference>
<dbReference type="InterPro" id="IPR011990">
    <property type="entry name" value="TPR-like_helical_dom_sf"/>
</dbReference>
<keyword evidence="3" id="KW-1185">Reference proteome</keyword>
<comment type="caution">
    <text evidence="2">The sequence shown here is derived from an EMBL/GenBank/DDBJ whole genome shotgun (WGS) entry which is preliminary data.</text>
</comment>
<name>A0A6V8K5G7_9ACTN</name>